<protein>
    <submittedName>
        <fullName evidence="3">DUF3471 domain-containing protein</fullName>
    </submittedName>
</protein>
<proteinExistence type="predicted"/>
<sequence length="314" mass="34424">MDTTRRLRPVGGMVNVSERPLPPLPRRTESVTQASDLISSPCRGFMMRDFRDAKAMAQTLREAIKPKAELTRSESLELIAKVLGCQNWNVLSAAVQSAGEPTRSSGREEVRLDAAILDRYVGFYELANQGVMTISRENGRLVSRLSGQPGVPLFAESSTRFFAKVVDAQISFVTDSSGEAQSLVLHQNGLVIPMPRIDADEARRIEQRLAEKLTSHRPSAGTEDALRRLIDGIRSGQPCYDEMTEALANATRQQLAKLHEEIGEAGAARSVEFVGVGNGGVDVYLVQHERRPLYWRIGLDGRGAISTAWVAPGL</sequence>
<dbReference type="Pfam" id="PF20066">
    <property type="entry name" value="Glyoxalase_8"/>
    <property type="match status" value="1"/>
</dbReference>
<keyword evidence="4" id="KW-1185">Reference proteome</keyword>
<dbReference type="InterPro" id="IPR045517">
    <property type="entry name" value="Glyoxalase_8"/>
</dbReference>
<dbReference type="AlphaFoldDB" id="A0AAF0BQ14"/>
<feature type="domain" description="Glyoxalase-related protein" evidence="2">
    <location>
        <begin position="50"/>
        <end position="101"/>
    </location>
</feature>
<dbReference type="EMBL" id="CP116810">
    <property type="protein sequence ID" value="WCL92966.1"/>
    <property type="molecule type" value="Genomic_DNA"/>
</dbReference>
<evidence type="ECO:0000259" key="1">
    <source>
        <dbReference type="Pfam" id="PF11954"/>
    </source>
</evidence>
<reference evidence="3 4" key="1">
    <citation type="journal article" date="2004" name="Nat. Biotechnol.">
        <title>Complete genome sequence of the metabolically versatile photosynthetic bacterium Rhodopseudomonas palustris.</title>
        <authorList>
            <person name="Larimer F.W."/>
            <person name="Chain P."/>
            <person name="Hauser L."/>
            <person name="Lamerdin J."/>
            <person name="Malfatti S."/>
            <person name="Do L."/>
            <person name="Land M.L."/>
            <person name="Pelletier D.A."/>
            <person name="Beatty J.T."/>
            <person name="Lang A.S."/>
            <person name="Tabita F.R."/>
            <person name="Gibson J.L."/>
            <person name="Hanson T.E."/>
            <person name="Bobst C."/>
            <person name="Torres J.L."/>
            <person name="Peres C."/>
            <person name="Harrison F.H."/>
            <person name="Gibson J."/>
            <person name="Harwood C.S."/>
        </authorList>
    </citation>
    <scope>NUCLEOTIDE SEQUENCE [LARGE SCALE GENOMIC DNA]</scope>
    <source>
        <strain evidence="4">ATCC BAA-98 / CGA009</strain>
    </source>
</reference>
<evidence type="ECO:0000259" key="2">
    <source>
        <dbReference type="Pfam" id="PF20066"/>
    </source>
</evidence>
<dbReference type="Pfam" id="PF11954">
    <property type="entry name" value="DUF3471"/>
    <property type="match status" value="1"/>
</dbReference>
<dbReference type="KEGG" id="rpa:TX73_014500"/>
<name>A0AAF0BQ14_RHOPA</name>
<gene>
    <name evidence="3" type="ORF">TX73_014500</name>
</gene>
<dbReference type="InterPro" id="IPR021860">
    <property type="entry name" value="Peptidase_S12_Pab87-rel_C"/>
</dbReference>
<evidence type="ECO:0000313" key="4">
    <source>
        <dbReference type="Proteomes" id="UP000001426"/>
    </source>
</evidence>
<feature type="domain" description="Peptidase S12 Pab87-related C-terminal" evidence="1">
    <location>
        <begin position="108"/>
        <end position="186"/>
    </location>
</feature>
<dbReference type="GeneID" id="66893877"/>
<accession>A0AAF0BQ14</accession>
<organism evidence="3 4">
    <name type="scientific">Rhodopseudomonas palustris (strain ATCC BAA-98 / CGA009)</name>
    <dbReference type="NCBI Taxonomy" id="258594"/>
    <lineage>
        <taxon>Bacteria</taxon>
        <taxon>Pseudomonadati</taxon>
        <taxon>Pseudomonadota</taxon>
        <taxon>Alphaproteobacteria</taxon>
        <taxon>Hyphomicrobiales</taxon>
        <taxon>Nitrobacteraceae</taxon>
        <taxon>Rhodopseudomonas</taxon>
    </lineage>
</organism>
<evidence type="ECO:0000313" key="3">
    <source>
        <dbReference type="EMBL" id="WCL92966.1"/>
    </source>
</evidence>
<dbReference type="RefSeq" id="WP_234819407.1">
    <property type="nucleotide sequence ID" value="NZ_CP116810.1"/>
</dbReference>
<dbReference type="Proteomes" id="UP000001426">
    <property type="component" value="Chromosome"/>
</dbReference>